<protein>
    <submittedName>
        <fullName evidence="1">Uncharacterized protein</fullName>
    </submittedName>
</protein>
<dbReference type="AlphaFoldDB" id="A0A6P1GRJ1"/>
<sequence>MSGFSANGAATATMATDLSELRSQVRAMDFVRGTAEEVEQWRNAYNEAWANQMLAGTGLTIGQHNLLALLMEEGVPPSLVPAVLLSYYRNASV</sequence>
<evidence type="ECO:0000313" key="2">
    <source>
        <dbReference type="Proteomes" id="UP000464086"/>
    </source>
</evidence>
<accession>A0A6P1GRJ1</accession>
<keyword evidence="1" id="KW-0614">Plasmid</keyword>
<organism evidence="1 2">
    <name type="scientific">Sphingobium yanoikuyae</name>
    <name type="common">Sphingomonas yanoikuyae</name>
    <dbReference type="NCBI Taxonomy" id="13690"/>
    <lineage>
        <taxon>Bacteria</taxon>
        <taxon>Pseudomonadati</taxon>
        <taxon>Pseudomonadota</taxon>
        <taxon>Alphaproteobacteria</taxon>
        <taxon>Sphingomonadales</taxon>
        <taxon>Sphingomonadaceae</taxon>
        <taxon>Sphingobium</taxon>
    </lineage>
</organism>
<dbReference type="EMBL" id="CP047222">
    <property type="protein sequence ID" value="QHD70834.1"/>
    <property type="molecule type" value="Genomic_DNA"/>
</dbReference>
<name>A0A6P1GRJ1_SPHYA</name>
<geneLocation type="plasmid" evidence="1">
    <name>unnamed4</name>
</geneLocation>
<proteinExistence type="predicted"/>
<evidence type="ECO:0000313" key="1">
    <source>
        <dbReference type="EMBL" id="QHD70834.1"/>
    </source>
</evidence>
<gene>
    <name evidence="1" type="ORF">GS397_27420</name>
</gene>
<dbReference type="Proteomes" id="UP000464086">
    <property type="component" value="Plasmid unnamed4"/>
</dbReference>
<reference evidence="1 2" key="1">
    <citation type="submission" date="2019-12" db="EMBL/GenBank/DDBJ databases">
        <title>Functional and genomic insights into the Sphingobium yanoikuyae YC-JY1, a bacterium efficiently degrading bisphenol A.</title>
        <authorList>
            <person name="Jia Y."/>
            <person name="Li X."/>
            <person name="Wang J."/>
            <person name="Eltoukhy A."/>
            <person name="Lamraoui I."/>
            <person name="Yan Y."/>
        </authorList>
    </citation>
    <scope>NUCLEOTIDE SEQUENCE [LARGE SCALE GENOMIC DNA]</scope>
    <source>
        <strain evidence="1 2">YC-JY1</strain>
        <plasmid evidence="1 2">unnamed4</plasmid>
    </source>
</reference>
<dbReference type="RefSeq" id="WP_159368316.1">
    <property type="nucleotide sequence ID" value="NZ_CP047222.1"/>
</dbReference>